<dbReference type="PANTHER" id="PTHR33337">
    <property type="entry name" value="GFA DOMAIN-CONTAINING PROTEIN"/>
    <property type="match status" value="1"/>
</dbReference>
<sequence>MSAYLASCLCGAVAFEIHGGIDSIIHCHCSRCRKSSGTAFATNGFIASAGLRVLRGAERIAAFEMSPGRKRHFCATCASPLYSSNAADPERLRLRLGVLDSEISERPLSHNFVSSRACWEDLDADLPRYDAHEPGRSAPVGTTG</sequence>
<organism evidence="6 7">
    <name type="scientific">Pseudomarimonas salicorniae</name>
    <dbReference type="NCBI Taxonomy" id="2933270"/>
    <lineage>
        <taxon>Bacteria</taxon>
        <taxon>Pseudomonadati</taxon>
        <taxon>Pseudomonadota</taxon>
        <taxon>Gammaproteobacteria</taxon>
        <taxon>Lysobacterales</taxon>
        <taxon>Lysobacteraceae</taxon>
        <taxon>Pseudomarimonas</taxon>
    </lineage>
</organism>
<feature type="domain" description="CENP-V/GFA" evidence="5">
    <location>
        <begin position="4"/>
        <end position="130"/>
    </location>
</feature>
<proteinExistence type="inferred from homology"/>
<dbReference type="Gene3D" id="3.90.1590.10">
    <property type="entry name" value="glutathione-dependent formaldehyde- activating enzyme (gfa)"/>
    <property type="match status" value="1"/>
</dbReference>
<evidence type="ECO:0000256" key="2">
    <source>
        <dbReference type="ARBA" id="ARBA00022723"/>
    </source>
</evidence>
<keyword evidence="2" id="KW-0479">Metal-binding</keyword>
<evidence type="ECO:0000256" key="3">
    <source>
        <dbReference type="ARBA" id="ARBA00022833"/>
    </source>
</evidence>
<dbReference type="RefSeq" id="WP_248207052.1">
    <property type="nucleotide sequence ID" value="NZ_JALNMH010000005.1"/>
</dbReference>
<protein>
    <submittedName>
        <fullName evidence="6">GFA family protein</fullName>
    </submittedName>
</protein>
<reference evidence="6" key="1">
    <citation type="submission" date="2022-04" db="EMBL/GenBank/DDBJ databases">
        <title>Lysobacter sp. CAU 1642 isolated from sea sand.</title>
        <authorList>
            <person name="Kim W."/>
        </authorList>
    </citation>
    <scope>NUCLEOTIDE SEQUENCE</scope>
    <source>
        <strain evidence="6">CAU 1642</strain>
    </source>
</reference>
<dbReference type="PANTHER" id="PTHR33337:SF40">
    <property type="entry name" value="CENP-V_GFA DOMAIN-CONTAINING PROTEIN-RELATED"/>
    <property type="match status" value="1"/>
</dbReference>
<gene>
    <name evidence="6" type="ORF">M0G41_07280</name>
</gene>
<evidence type="ECO:0000313" key="7">
    <source>
        <dbReference type="Proteomes" id="UP001431449"/>
    </source>
</evidence>
<keyword evidence="4" id="KW-0456">Lyase</keyword>
<name>A0ABT0GG02_9GAMM</name>
<dbReference type="InterPro" id="IPR006913">
    <property type="entry name" value="CENP-V/GFA"/>
</dbReference>
<dbReference type="InterPro" id="IPR011057">
    <property type="entry name" value="Mss4-like_sf"/>
</dbReference>
<dbReference type="EMBL" id="JALNMH010000005">
    <property type="protein sequence ID" value="MCK7593467.1"/>
    <property type="molecule type" value="Genomic_DNA"/>
</dbReference>
<evidence type="ECO:0000259" key="5">
    <source>
        <dbReference type="PROSITE" id="PS51891"/>
    </source>
</evidence>
<dbReference type="Pfam" id="PF04828">
    <property type="entry name" value="GFA"/>
    <property type="match status" value="1"/>
</dbReference>
<dbReference type="PROSITE" id="PS51891">
    <property type="entry name" value="CENP_V_GFA"/>
    <property type="match status" value="1"/>
</dbReference>
<evidence type="ECO:0000256" key="4">
    <source>
        <dbReference type="ARBA" id="ARBA00023239"/>
    </source>
</evidence>
<dbReference type="SUPFAM" id="SSF51316">
    <property type="entry name" value="Mss4-like"/>
    <property type="match status" value="1"/>
</dbReference>
<evidence type="ECO:0000256" key="1">
    <source>
        <dbReference type="ARBA" id="ARBA00005495"/>
    </source>
</evidence>
<dbReference type="Proteomes" id="UP001431449">
    <property type="component" value="Unassembled WGS sequence"/>
</dbReference>
<keyword evidence="3" id="KW-0862">Zinc</keyword>
<accession>A0ABT0GG02</accession>
<keyword evidence="7" id="KW-1185">Reference proteome</keyword>
<evidence type="ECO:0000313" key="6">
    <source>
        <dbReference type="EMBL" id="MCK7593467.1"/>
    </source>
</evidence>
<comment type="caution">
    <text evidence="6">The sequence shown here is derived from an EMBL/GenBank/DDBJ whole genome shotgun (WGS) entry which is preliminary data.</text>
</comment>
<comment type="similarity">
    <text evidence="1">Belongs to the Gfa family.</text>
</comment>